<dbReference type="EMBL" id="QNTT01000030">
    <property type="protein sequence ID" value="RBA33800.1"/>
    <property type="molecule type" value="Genomic_DNA"/>
</dbReference>
<proteinExistence type="predicted"/>
<comment type="caution">
    <text evidence="1">The sequence shown here is derived from an EMBL/GenBank/DDBJ whole genome shotgun (WGS) entry which is preliminary data.</text>
</comment>
<reference evidence="1 2" key="1">
    <citation type="submission" date="2018-06" db="EMBL/GenBank/DDBJ databases">
        <title>Whole genome sequencing of four bacterial strains from South Shetland trench revealing bio-synthetic gene clusters.</title>
        <authorList>
            <person name="Abdel-Mageed W.M."/>
            <person name="Lehri B."/>
            <person name="Jarmusch S.A."/>
            <person name="Miranda K."/>
            <person name="Goodfellow M."/>
            <person name="Jaspars M."/>
            <person name="Karlyshev A.V."/>
        </authorList>
    </citation>
    <scope>NUCLEOTIDE SEQUENCE [LARGE SCALE GENOMIC DNA]</scope>
    <source>
        <strain evidence="1 2">SST1</strain>
    </source>
</reference>
<gene>
    <name evidence="1" type="ORF">DQ226_11625</name>
</gene>
<name>A0A365P9I5_9ACTN</name>
<sequence>MAIFKINPDWEKQLGRAAERAVKSMASDYQTMLDTLAKRYKGRPVSEIKPALQREWKKIGGSITDPELTQYASHISEGIRIQMKTK</sequence>
<evidence type="ECO:0000313" key="2">
    <source>
        <dbReference type="Proteomes" id="UP000252187"/>
    </source>
</evidence>
<organism evidence="1 2">
    <name type="scientific">Dietzia maris</name>
    <dbReference type="NCBI Taxonomy" id="37915"/>
    <lineage>
        <taxon>Bacteria</taxon>
        <taxon>Bacillati</taxon>
        <taxon>Actinomycetota</taxon>
        <taxon>Actinomycetes</taxon>
        <taxon>Mycobacteriales</taxon>
        <taxon>Dietziaceae</taxon>
        <taxon>Dietzia</taxon>
    </lineage>
</organism>
<evidence type="ECO:0000313" key="1">
    <source>
        <dbReference type="EMBL" id="RBA33800.1"/>
    </source>
</evidence>
<dbReference type="Proteomes" id="UP000252187">
    <property type="component" value="Unassembled WGS sequence"/>
</dbReference>
<accession>A0A365P9I5</accession>
<dbReference type="AlphaFoldDB" id="A0A365P9I5"/>
<protein>
    <submittedName>
        <fullName evidence="1">Uncharacterized protein</fullName>
    </submittedName>
</protein>